<evidence type="ECO:0000259" key="6">
    <source>
        <dbReference type="PROSITE" id="PS50878"/>
    </source>
</evidence>
<comment type="similarity">
    <text evidence="1">Belongs to the beta type-B retroviral polymerase family. HERV class-II K(HML-2) pol subfamily.</text>
</comment>
<organism evidence="8 9">
    <name type="scientific">Zoarces viviparus</name>
    <name type="common">Viviparous eelpout</name>
    <name type="synonym">Blennius viviparus</name>
    <dbReference type="NCBI Taxonomy" id="48416"/>
    <lineage>
        <taxon>Eukaryota</taxon>
        <taxon>Metazoa</taxon>
        <taxon>Chordata</taxon>
        <taxon>Craniata</taxon>
        <taxon>Vertebrata</taxon>
        <taxon>Euteleostomi</taxon>
        <taxon>Actinopterygii</taxon>
        <taxon>Neopterygii</taxon>
        <taxon>Teleostei</taxon>
        <taxon>Neoteleostei</taxon>
        <taxon>Acanthomorphata</taxon>
        <taxon>Eupercaria</taxon>
        <taxon>Perciformes</taxon>
        <taxon>Cottioidei</taxon>
        <taxon>Zoarcales</taxon>
        <taxon>Zoarcidae</taxon>
        <taxon>Zoarcinae</taxon>
        <taxon>Zoarces</taxon>
    </lineage>
</organism>
<dbReference type="Proteomes" id="UP001488805">
    <property type="component" value="Unassembled WGS sequence"/>
</dbReference>
<dbReference type="GO" id="GO:0004523">
    <property type="term" value="F:RNA-DNA hybrid ribonuclease activity"/>
    <property type="evidence" value="ECO:0007669"/>
    <property type="project" value="UniProtKB-EC"/>
</dbReference>
<dbReference type="FunFam" id="1.10.340.70:FF:000001">
    <property type="entry name" value="Retrovirus-related Pol polyprotein from transposon gypsy-like Protein"/>
    <property type="match status" value="1"/>
</dbReference>
<dbReference type="InterPro" id="IPR043128">
    <property type="entry name" value="Rev_trsase/Diguanyl_cyclase"/>
</dbReference>
<dbReference type="PROSITE" id="PS50994">
    <property type="entry name" value="INTEGRASE"/>
    <property type="match status" value="1"/>
</dbReference>
<name>A0AAW1DRC3_ZOAVI</name>
<dbReference type="FunFam" id="3.30.70.270:FF:000020">
    <property type="entry name" value="Transposon Tf2-6 polyprotein-like Protein"/>
    <property type="match status" value="1"/>
</dbReference>
<dbReference type="InterPro" id="IPR001584">
    <property type="entry name" value="Integrase_cat-core"/>
</dbReference>
<reference evidence="8 9" key="1">
    <citation type="journal article" date="2024" name="Genome Biol. Evol.">
        <title>Chromosome-level genome assembly of the viviparous eelpout Zoarces viviparus.</title>
        <authorList>
            <person name="Fuhrmann N."/>
            <person name="Brasseur M.V."/>
            <person name="Bakowski C.E."/>
            <person name="Podsiadlowski L."/>
            <person name="Prost S."/>
            <person name="Krehenwinkel H."/>
            <person name="Mayer C."/>
        </authorList>
    </citation>
    <scope>NUCLEOTIDE SEQUENCE [LARGE SCALE GENOMIC DNA]</scope>
    <source>
        <strain evidence="8">NO-MEL_2022_Ind0_liver</strain>
    </source>
</reference>
<dbReference type="SUPFAM" id="SSF53098">
    <property type="entry name" value="Ribonuclease H-like"/>
    <property type="match status" value="1"/>
</dbReference>
<dbReference type="Pfam" id="PF17919">
    <property type="entry name" value="RT_RNaseH_2"/>
    <property type="match status" value="1"/>
</dbReference>
<dbReference type="InterPro" id="IPR050951">
    <property type="entry name" value="Retrovirus_Pol_polyprotein"/>
</dbReference>
<feature type="domain" description="Integrase catalytic" evidence="7">
    <location>
        <begin position="1021"/>
        <end position="1185"/>
    </location>
</feature>
<dbReference type="EC" id="3.1.26.4" evidence="2"/>
<comment type="caution">
    <text evidence="8">The sequence shown here is derived from an EMBL/GenBank/DDBJ whole genome shotgun (WGS) entry which is preliminary data.</text>
</comment>
<dbReference type="Pfam" id="PF17921">
    <property type="entry name" value="Integrase_H2C2"/>
    <property type="match status" value="1"/>
</dbReference>
<proteinExistence type="inferred from homology"/>
<dbReference type="GO" id="GO:0003676">
    <property type="term" value="F:nucleic acid binding"/>
    <property type="evidence" value="ECO:0007669"/>
    <property type="project" value="InterPro"/>
</dbReference>
<dbReference type="GO" id="GO:0015074">
    <property type="term" value="P:DNA integration"/>
    <property type="evidence" value="ECO:0007669"/>
    <property type="project" value="InterPro"/>
</dbReference>
<protein>
    <recommendedName>
        <fullName evidence="4">Gypsy retrotransposon integrase-like protein 1</fullName>
        <ecNumber evidence="2">3.1.26.4</ecNumber>
    </recommendedName>
</protein>
<dbReference type="Gene3D" id="3.10.10.10">
    <property type="entry name" value="HIV Type 1 Reverse Transcriptase, subunit A, domain 1"/>
    <property type="match status" value="1"/>
</dbReference>
<dbReference type="Gene3D" id="1.10.340.70">
    <property type="match status" value="1"/>
</dbReference>
<evidence type="ECO:0000256" key="3">
    <source>
        <dbReference type="ARBA" id="ARBA00023268"/>
    </source>
</evidence>
<dbReference type="PANTHER" id="PTHR37984">
    <property type="entry name" value="PROTEIN CBG26694"/>
    <property type="match status" value="1"/>
</dbReference>
<dbReference type="PROSITE" id="PS50878">
    <property type="entry name" value="RT_POL"/>
    <property type="match status" value="1"/>
</dbReference>
<dbReference type="InterPro" id="IPR045358">
    <property type="entry name" value="Ty3_capsid"/>
</dbReference>
<dbReference type="EMBL" id="JBCEZU010000597">
    <property type="protein sequence ID" value="KAK9513191.1"/>
    <property type="molecule type" value="Genomic_DNA"/>
</dbReference>
<evidence type="ECO:0000259" key="7">
    <source>
        <dbReference type="PROSITE" id="PS50994"/>
    </source>
</evidence>
<dbReference type="InterPro" id="IPR012337">
    <property type="entry name" value="RNaseH-like_sf"/>
</dbReference>
<keyword evidence="3" id="KW-0511">Multifunctional enzyme</keyword>
<accession>A0AAW1DRC3</accession>
<sequence>MDPADDATAWAWLETIEEGMRRTQTMVATNTAEVRQDLANQNQVLVTLIDQVRQLRAATAPANGAASPQLALVPSRVDPAASTAVSEPRVGEPERYAGDPEGCNTFLTNCSIMFALQPRTFASEDARVAFTINHLTGRARLWGTAEWDRRTPACVSFQSFSAELRKVFGAVSGGPDVTGGLMRLQQGHRSVTDYAIEFRTQARLSSWGMDAQCDAYLLGLADYIKHELISTELPTSLDRLIETTSRVDRHIQVRRLARRRGQPHQGQTYCFPRATALDYAPTQRSSGERTHASGTYWALHGGMGAPQTGRPLHVLWSGRSLRLQLPIKSPGSPVRKAVLVSRADSRSSACPRPLFHAQLLLTGGAHTISTFLDSGADASFMDEDLVTQLGIDLLIPSFWDSPGCVDIIHTSTGLQVLFGQACHLVCLKQAAVPQSVALSKSTPDLTGVPAEYWDFREVFNKSKALSLPPHRPYDCAIDLHPGTFPPKGRLYSLSAPERGAMDKYINDSLASGIIRPSSSPAGAGFFFVEKKDKTLRPCIDYRGLNEITVKNRYPLPLIATAFELLQGATIFSKLDLRNAYHLVRIREGDEWKTAFNTPKGHYEYLVMPFGLTNAPAIFQALVNDVLRDMLDRHVFVYLDDILIFSKNREEHVHHVQSVLQRLLENSLFVKAEKCEFHVPTVSFLGYIVSQGSIQMDPAKVAAVTAWPVPSSRKQLQSFLGFANFYRRFIRNYSAVASPLTALTSSKTPFRWTSAAEETFQNLKLRFTSAPILRVPDPDRQFVVEVDASDIGVGGVLSQRSATDQNLHPCAFFSRRLSPDERNYDIGNRELLAVKLALERHWLEGTKLPFLVWTDHKNLEYIRTAKRLNYRQARWSLFFTRFHFSLSYRPGSRNVKPDALSRQFQGEEGPTSDSSSILPASCQVGVLTWEIERSVRSATRGQAVPSACPPNRLFVPQALRSNVLQWAHASPLTCHPGIQRTQDVLRQRFWWASLNEDTREFVNACPVCNQHKPSRLAPAGLLRPLPVPHISLDFVTGLPLSEGHTVILTVVDRFSKLAHFIPLPKLPSAKETAELICLHIFRLHGIPIDIVSDRGPQFTSIFWREFCTMLGATVSLSSGFHPQSNGQTERKNQEMETALRCMVSRNPATPVPGIGKGGFLSVCPNIQPPLPPDLGKGPRNPASVCGPCCYSGKSTPHSSPQLPGGSEGVVGNQGSTFAGGVQEAGPTVHRAVRD</sequence>
<evidence type="ECO:0000313" key="9">
    <source>
        <dbReference type="Proteomes" id="UP001488805"/>
    </source>
</evidence>
<dbReference type="CDD" id="cd09274">
    <property type="entry name" value="RNase_HI_RT_Ty3"/>
    <property type="match status" value="1"/>
</dbReference>
<dbReference type="AlphaFoldDB" id="A0AAW1DRC3"/>
<dbReference type="Pfam" id="PF00078">
    <property type="entry name" value="RVT_1"/>
    <property type="match status" value="1"/>
</dbReference>
<dbReference type="InterPro" id="IPR041577">
    <property type="entry name" value="RT_RNaseH_2"/>
</dbReference>
<gene>
    <name evidence="8" type="ORF">VZT92_026747</name>
</gene>
<evidence type="ECO:0000256" key="1">
    <source>
        <dbReference type="ARBA" id="ARBA00010879"/>
    </source>
</evidence>
<keyword evidence="9" id="KW-1185">Reference proteome</keyword>
<dbReference type="InterPro" id="IPR000477">
    <property type="entry name" value="RT_dom"/>
</dbReference>
<dbReference type="Pfam" id="PF19259">
    <property type="entry name" value="Ty3_capsid"/>
    <property type="match status" value="1"/>
</dbReference>
<dbReference type="CDD" id="cd01647">
    <property type="entry name" value="RT_LTR"/>
    <property type="match status" value="1"/>
</dbReference>
<dbReference type="Gene3D" id="3.30.70.270">
    <property type="match status" value="2"/>
</dbReference>
<dbReference type="InterPro" id="IPR036397">
    <property type="entry name" value="RNaseH_sf"/>
</dbReference>
<dbReference type="Pfam" id="PF00665">
    <property type="entry name" value="rve"/>
    <property type="match status" value="1"/>
</dbReference>
<evidence type="ECO:0000256" key="2">
    <source>
        <dbReference type="ARBA" id="ARBA00012180"/>
    </source>
</evidence>
<feature type="domain" description="Reverse transcriptase" evidence="6">
    <location>
        <begin position="509"/>
        <end position="688"/>
    </location>
</feature>
<feature type="region of interest" description="Disordered" evidence="5">
    <location>
        <begin position="1194"/>
        <end position="1233"/>
    </location>
</feature>
<dbReference type="InterPro" id="IPR043502">
    <property type="entry name" value="DNA/RNA_pol_sf"/>
</dbReference>
<evidence type="ECO:0000313" key="8">
    <source>
        <dbReference type="EMBL" id="KAK9513191.1"/>
    </source>
</evidence>
<dbReference type="InterPro" id="IPR041588">
    <property type="entry name" value="Integrase_H2C2"/>
</dbReference>
<dbReference type="PANTHER" id="PTHR37984:SF5">
    <property type="entry name" value="PROTEIN NYNRIN-LIKE"/>
    <property type="match status" value="1"/>
</dbReference>
<dbReference type="Gene3D" id="3.30.420.10">
    <property type="entry name" value="Ribonuclease H-like superfamily/Ribonuclease H"/>
    <property type="match status" value="1"/>
</dbReference>
<evidence type="ECO:0000256" key="5">
    <source>
        <dbReference type="SAM" id="MobiDB-lite"/>
    </source>
</evidence>
<dbReference type="SUPFAM" id="SSF56672">
    <property type="entry name" value="DNA/RNA polymerases"/>
    <property type="match status" value="1"/>
</dbReference>
<evidence type="ECO:0000256" key="4">
    <source>
        <dbReference type="ARBA" id="ARBA00039658"/>
    </source>
</evidence>